<sequence>MATTAAKRPRPYREFLTPALHRQFTRAGGLTLAVCFGEAVYMGQWDLFWKWFPIGPAGARTLLLAISVLLVMIIRVSRLHVGRRTTISSFATFKSQFVAVNTYTTFAWYIVSALLFAEVYVWAQPSDSGFGVINHGRAHERARLNERAIAFRTLFVMLGILQSLIHLFSDRDMVPSPTRKVKIDPKAAATISVAESPIILIKAAMPGVIGRLAWISILFPVLGFLVYIATPLRSIAWHFAFDTLRFVFFLPAKQRFQQTGFTPIIPFFWAVVEQTALLVLLWEIANAAFSAYIAQPPLKNEQPLTSDNKKGKSVDPNGSLISGLKSKKEFAKASAFYELLLITIKFPERRKSIYSELDRAGGNSWTQISQLCLNQIIGITKRIDAFNNPTAPTPPPPIEIKERAPIAPPLKTDNIFAAQPLSMGTPARTGEWAKSVAAKYGNSPGAEPAKDIVKFASRKLLTNQQRQALAKQPQELEKRVENMWDAVLKSPIGWPFRQSFERKIAGVVCGVPHSQAGVIVDAIDALTRLTVESLKEDVYGQVANDVAGIIRTYMRTLNAIHEFVHTTPPHWSDVTFTAKQRDQVKDVNDVIDALTDGLSAILGAFGEYLPSMGLEGSEIKEIKALVAERQKKAAAVVSKEGNNKGTKEMEQVR</sequence>
<dbReference type="HOGENOM" id="CLU_029386_1_0_1"/>
<keyword evidence="6" id="KW-0509">mRNA transport</keyword>
<evidence type="ECO:0000256" key="4">
    <source>
        <dbReference type="ARBA" id="ARBA00022448"/>
    </source>
</evidence>
<evidence type="ECO:0000313" key="14">
    <source>
        <dbReference type="EMBL" id="KIW05262.1"/>
    </source>
</evidence>
<evidence type="ECO:0000256" key="5">
    <source>
        <dbReference type="ARBA" id="ARBA00022692"/>
    </source>
</evidence>
<evidence type="ECO:0000256" key="7">
    <source>
        <dbReference type="ARBA" id="ARBA00022927"/>
    </source>
</evidence>
<dbReference type="InterPro" id="IPR019049">
    <property type="entry name" value="Nucleoporin_prot_Ndc1/Nup"/>
</dbReference>
<dbReference type="EMBL" id="KN847538">
    <property type="protein sequence ID" value="KIW05262.1"/>
    <property type="molecule type" value="Genomic_DNA"/>
</dbReference>
<feature type="transmembrane region" description="Helical" evidence="13">
    <location>
        <begin position="57"/>
        <end position="76"/>
    </location>
</feature>
<dbReference type="AlphaFoldDB" id="A0A0D1YX16"/>
<evidence type="ECO:0000256" key="11">
    <source>
        <dbReference type="ARBA" id="ARBA00023136"/>
    </source>
</evidence>
<keyword evidence="9" id="KW-0811">Translocation</keyword>
<feature type="transmembrane region" description="Helical" evidence="13">
    <location>
        <begin position="97"/>
        <end position="123"/>
    </location>
</feature>
<dbReference type="GO" id="GO:0106166">
    <property type="term" value="F:spindle pole body-nuclear membrane anchor activity"/>
    <property type="evidence" value="ECO:0007669"/>
    <property type="project" value="TreeGrafter"/>
</dbReference>
<evidence type="ECO:0000256" key="3">
    <source>
        <dbReference type="ARBA" id="ARBA00005760"/>
    </source>
</evidence>
<evidence type="ECO:0000256" key="10">
    <source>
        <dbReference type="ARBA" id="ARBA00023132"/>
    </source>
</evidence>
<keyword evidence="8 13" id="KW-1133">Transmembrane helix</keyword>
<evidence type="ECO:0000256" key="12">
    <source>
        <dbReference type="ARBA" id="ARBA00023242"/>
    </source>
</evidence>
<keyword evidence="15" id="KW-1185">Reference proteome</keyword>
<dbReference type="GO" id="GO:0070762">
    <property type="term" value="C:nuclear pore transmembrane ring"/>
    <property type="evidence" value="ECO:0007669"/>
    <property type="project" value="TreeGrafter"/>
</dbReference>
<keyword evidence="4" id="KW-0813">Transport</keyword>
<dbReference type="PANTHER" id="PTHR13269:SF6">
    <property type="entry name" value="NUCLEOPORIN NDC1"/>
    <property type="match status" value="1"/>
</dbReference>
<gene>
    <name evidence="14" type="ORF">PV09_03794</name>
</gene>
<dbReference type="GO" id="GO:0005816">
    <property type="term" value="C:spindle pole body"/>
    <property type="evidence" value="ECO:0007669"/>
    <property type="project" value="TreeGrafter"/>
</dbReference>
<keyword evidence="7" id="KW-0653">Protein transport</keyword>
<comment type="subcellular location">
    <subcellularLocation>
        <location evidence="1">Nucleus membrane</location>
        <topology evidence="1">Multi-pass membrane protein</topology>
    </subcellularLocation>
    <subcellularLocation>
        <location evidence="2">Nucleus</location>
        <location evidence="2">Nuclear pore complex</location>
    </subcellularLocation>
</comment>
<accession>A0A0D1YX16</accession>
<evidence type="ECO:0000256" key="9">
    <source>
        <dbReference type="ARBA" id="ARBA00023010"/>
    </source>
</evidence>
<dbReference type="PANTHER" id="PTHR13269">
    <property type="entry name" value="NUCLEOPORIN NDC1"/>
    <property type="match status" value="1"/>
</dbReference>
<evidence type="ECO:0000256" key="8">
    <source>
        <dbReference type="ARBA" id="ARBA00022989"/>
    </source>
</evidence>
<dbReference type="Proteomes" id="UP000053259">
    <property type="component" value="Unassembled WGS sequence"/>
</dbReference>
<proteinExistence type="inferred from homology"/>
<keyword evidence="10" id="KW-0906">Nuclear pore complex</keyword>
<dbReference type="GO" id="GO:0051028">
    <property type="term" value="P:mRNA transport"/>
    <property type="evidence" value="ECO:0007669"/>
    <property type="project" value="UniProtKB-KW"/>
</dbReference>
<feature type="transmembrane region" description="Helical" evidence="13">
    <location>
        <begin position="149"/>
        <end position="169"/>
    </location>
</feature>
<feature type="transmembrane region" description="Helical" evidence="13">
    <location>
        <begin position="27"/>
        <end position="45"/>
    </location>
</feature>
<evidence type="ECO:0000256" key="2">
    <source>
        <dbReference type="ARBA" id="ARBA00004567"/>
    </source>
</evidence>
<dbReference type="STRING" id="253628.A0A0D1YX16"/>
<dbReference type="GO" id="GO:0006999">
    <property type="term" value="P:nuclear pore organization"/>
    <property type="evidence" value="ECO:0007669"/>
    <property type="project" value="TreeGrafter"/>
</dbReference>
<evidence type="ECO:0000313" key="15">
    <source>
        <dbReference type="Proteomes" id="UP000053259"/>
    </source>
</evidence>
<dbReference type="GO" id="GO:0015031">
    <property type="term" value="P:protein transport"/>
    <property type="evidence" value="ECO:0007669"/>
    <property type="project" value="UniProtKB-KW"/>
</dbReference>
<comment type="similarity">
    <text evidence="3">Belongs to the NDC1 family.</text>
</comment>
<dbReference type="RefSeq" id="XP_016215131.1">
    <property type="nucleotide sequence ID" value="XM_016357042.1"/>
</dbReference>
<keyword evidence="5 13" id="KW-0812">Transmembrane</keyword>
<dbReference type="OrthoDB" id="67850at2759"/>
<keyword evidence="11 13" id="KW-0472">Membrane</keyword>
<name>A0A0D1YX16_9PEZI</name>
<dbReference type="VEuPathDB" id="FungiDB:PV09_03794"/>
<evidence type="ECO:0000256" key="1">
    <source>
        <dbReference type="ARBA" id="ARBA00004232"/>
    </source>
</evidence>
<dbReference type="GO" id="GO:0070631">
    <property type="term" value="P:spindle pole body localization"/>
    <property type="evidence" value="ECO:0007669"/>
    <property type="project" value="TreeGrafter"/>
</dbReference>
<evidence type="ECO:0008006" key="16">
    <source>
        <dbReference type="Google" id="ProtNLM"/>
    </source>
</evidence>
<protein>
    <recommendedName>
        <fullName evidence="16">Nucleoporin NDC1</fullName>
    </recommendedName>
</protein>
<keyword evidence="12" id="KW-0539">Nucleus</keyword>
<evidence type="ECO:0000256" key="6">
    <source>
        <dbReference type="ARBA" id="ARBA00022816"/>
    </source>
</evidence>
<dbReference type="InParanoid" id="A0A0D1YX16"/>
<dbReference type="GO" id="GO:0031965">
    <property type="term" value="C:nuclear membrane"/>
    <property type="evidence" value="ECO:0007669"/>
    <property type="project" value="UniProtKB-SubCell"/>
</dbReference>
<organism evidence="14 15">
    <name type="scientific">Verruconis gallopava</name>
    <dbReference type="NCBI Taxonomy" id="253628"/>
    <lineage>
        <taxon>Eukaryota</taxon>
        <taxon>Fungi</taxon>
        <taxon>Dikarya</taxon>
        <taxon>Ascomycota</taxon>
        <taxon>Pezizomycotina</taxon>
        <taxon>Dothideomycetes</taxon>
        <taxon>Pleosporomycetidae</taxon>
        <taxon>Venturiales</taxon>
        <taxon>Sympoventuriaceae</taxon>
        <taxon>Verruconis</taxon>
    </lineage>
</organism>
<reference evidence="14 15" key="1">
    <citation type="submission" date="2015-01" db="EMBL/GenBank/DDBJ databases">
        <title>The Genome Sequence of Ochroconis gallopava CBS43764.</title>
        <authorList>
            <consortium name="The Broad Institute Genomics Platform"/>
            <person name="Cuomo C."/>
            <person name="de Hoog S."/>
            <person name="Gorbushina A."/>
            <person name="Stielow B."/>
            <person name="Teixiera M."/>
            <person name="Abouelleil A."/>
            <person name="Chapman S.B."/>
            <person name="Priest M."/>
            <person name="Young S.K."/>
            <person name="Wortman J."/>
            <person name="Nusbaum C."/>
            <person name="Birren B."/>
        </authorList>
    </citation>
    <scope>NUCLEOTIDE SEQUENCE [LARGE SCALE GENOMIC DNA]</scope>
    <source>
        <strain evidence="14 15">CBS 43764</strain>
    </source>
</reference>
<dbReference type="Pfam" id="PF09531">
    <property type="entry name" value="Ndc1_Nup"/>
    <property type="match status" value="1"/>
</dbReference>
<evidence type="ECO:0000256" key="13">
    <source>
        <dbReference type="SAM" id="Phobius"/>
    </source>
</evidence>
<dbReference type="GeneID" id="27311767"/>
<feature type="transmembrane region" description="Helical" evidence="13">
    <location>
        <begin position="208"/>
        <end position="229"/>
    </location>
</feature>